<dbReference type="OrthoDB" id="5411141at2759"/>
<organism evidence="3 4">
    <name type="scientific">Ascodesmis nigricans</name>
    <dbReference type="NCBI Taxonomy" id="341454"/>
    <lineage>
        <taxon>Eukaryota</taxon>
        <taxon>Fungi</taxon>
        <taxon>Dikarya</taxon>
        <taxon>Ascomycota</taxon>
        <taxon>Pezizomycotina</taxon>
        <taxon>Pezizomycetes</taxon>
        <taxon>Pezizales</taxon>
        <taxon>Ascodesmidaceae</taxon>
        <taxon>Ascodesmis</taxon>
    </lineage>
</organism>
<feature type="region of interest" description="Disordered" evidence="1">
    <location>
        <begin position="108"/>
        <end position="138"/>
    </location>
</feature>
<reference evidence="3 4" key="1">
    <citation type="submission" date="2019-04" db="EMBL/GenBank/DDBJ databases">
        <title>Comparative genomics and transcriptomics to analyze fruiting body development in filamentous ascomycetes.</title>
        <authorList>
            <consortium name="DOE Joint Genome Institute"/>
            <person name="Lutkenhaus R."/>
            <person name="Traeger S."/>
            <person name="Breuer J."/>
            <person name="Kuo A."/>
            <person name="Lipzen A."/>
            <person name="Pangilinan J."/>
            <person name="Dilworth D."/>
            <person name="Sandor L."/>
            <person name="Poggeler S."/>
            <person name="Barry K."/>
            <person name="Grigoriev I.V."/>
            <person name="Nowrousian M."/>
        </authorList>
    </citation>
    <scope>NUCLEOTIDE SEQUENCE [LARGE SCALE GENOMIC DNA]</scope>
    <source>
        <strain evidence="3 4">CBS 389.68</strain>
    </source>
</reference>
<keyword evidence="2" id="KW-0812">Transmembrane</keyword>
<feature type="transmembrane region" description="Helical" evidence="2">
    <location>
        <begin position="49"/>
        <end position="71"/>
    </location>
</feature>
<evidence type="ECO:0000313" key="4">
    <source>
        <dbReference type="Proteomes" id="UP000298138"/>
    </source>
</evidence>
<dbReference type="InParanoid" id="A0A4S2MVC4"/>
<keyword evidence="2" id="KW-1133">Transmembrane helix</keyword>
<evidence type="ECO:0000313" key="3">
    <source>
        <dbReference type="EMBL" id="TGZ80562.1"/>
    </source>
</evidence>
<protein>
    <submittedName>
        <fullName evidence="3">Uncharacterized protein</fullName>
    </submittedName>
</protein>
<dbReference type="AlphaFoldDB" id="A0A4S2MVC4"/>
<name>A0A4S2MVC4_9PEZI</name>
<sequence>MRSTSNIRALAVAGLAQVFLATALPTTNDTPSLLRRQKTVEKNEQSRSTWVLAGGLMVGIAVFLTLLWVFWRRKMFPNVFSRKQKVHDISGPMVTGDYSNTKATKTLTATKSVRTKRSSMSELRSSLTEDHDPSYNYRTYNNIASPASALAPSNLDLSGHPSRRHLIREDLLTQKSQQNSHSFFVDDKASIGRDSGYSGSSKSTTNDRRQYTKPLPTPPKPAKIMESPMHCSPPPIPESPERRYSWMSGKTRKTNRTSMESEPPKFRGVDSWVGDQAGRMDGRSNNLRDWRNRQRGVDSYQMGEKF</sequence>
<evidence type="ECO:0000256" key="2">
    <source>
        <dbReference type="SAM" id="Phobius"/>
    </source>
</evidence>
<feature type="compositionally biased region" description="Basic and acidic residues" evidence="1">
    <location>
        <begin position="278"/>
        <end position="296"/>
    </location>
</feature>
<dbReference type="EMBL" id="ML220124">
    <property type="protein sequence ID" value="TGZ80562.1"/>
    <property type="molecule type" value="Genomic_DNA"/>
</dbReference>
<keyword evidence="4" id="KW-1185">Reference proteome</keyword>
<dbReference type="Proteomes" id="UP000298138">
    <property type="component" value="Unassembled WGS sequence"/>
</dbReference>
<proteinExistence type="predicted"/>
<gene>
    <name evidence="3" type="ORF">EX30DRAFT_54517</name>
</gene>
<feature type="region of interest" description="Disordered" evidence="1">
    <location>
        <begin position="183"/>
        <end position="306"/>
    </location>
</feature>
<evidence type="ECO:0000256" key="1">
    <source>
        <dbReference type="SAM" id="MobiDB-lite"/>
    </source>
</evidence>
<keyword evidence="2" id="KW-0472">Membrane</keyword>
<accession>A0A4S2MVC4</accession>